<sequence>MRIRRGRAGVDVLHEASGRWYDTGGADGVPTSVVDFLAGGERVRDAASAVVQRAIREGAPSTERTASTAFEPRSLRCFAGWEQHWSQAATTMVKHHLPAVIPLARAYRAVTRRTFPPLAPGAEFDRHPVYYTGNHLTVVGDGDPMPWPRYTEKLDFELEYAAIVARPVRDATAAEAEAAIGGFVVFDDFSARDVQWVEQRQGPFGPVIKTKTFASSMSAEVVTADEILPVLGDLTGTVTVNDEVWSSTGTAGARWSIADALAYASRGETVGPGEALSSGTLPSGCGLELDRWIRPGDRVSLSIEKIGSVTNTVAEPT</sequence>
<proteinExistence type="predicted"/>
<dbReference type="Proteomes" id="UP000825228">
    <property type="component" value="Unassembled WGS sequence"/>
</dbReference>
<dbReference type="PANTHER" id="PTHR43211:SF1">
    <property type="entry name" value="BLL6422 PROTEIN"/>
    <property type="match status" value="1"/>
</dbReference>
<comment type="caution">
    <text evidence="2">The sequence shown here is derived from an EMBL/GenBank/DDBJ whole genome shotgun (WGS) entry which is preliminary data.</text>
</comment>
<dbReference type="Gene3D" id="3.90.850.10">
    <property type="entry name" value="Fumarylacetoacetase-like, C-terminal domain"/>
    <property type="match status" value="1"/>
</dbReference>
<protein>
    <submittedName>
        <fullName evidence="2">Fumarylacetoacetate hydrolase family protein</fullName>
    </submittedName>
</protein>
<keyword evidence="3" id="KW-1185">Reference proteome</keyword>
<dbReference type="SUPFAM" id="SSF56529">
    <property type="entry name" value="FAH"/>
    <property type="match status" value="1"/>
</dbReference>
<accession>A0ABS7P5V1</accession>
<evidence type="ECO:0000259" key="1">
    <source>
        <dbReference type="Pfam" id="PF01557"/>
    </source>
</evidence>
<dbReference type="InterPro" id="IPR011234">
    <property type="entry name" value="Fumarylacetoacetase-like_C"/>
</dbReference>
<dbReference type="GO" id="GO:0016787">
    <property type="term" value="F:hydrolase activity"/>
    <property type="evidence" value="ECO:0007669"/>
    <property type="project" value="UniProtKB-KW"/>
</dbReference>
<keyword evidence="2" id="KW-0378">Hydrolase</keyword>
<dbReference type="EMBL" id="JABUBU010000013">
    <property type="protein sequence ID" value="MBY6367783.1"/>
    <property type="molecule type" value="Genomic_DNA"/>
</dbReference>
<dbReference type="RefSeq" id="WP_222685042.1">
    <property type="nucleotide sequence ID" value="NZ_JABUBT010000006.1"/>
</dbReference>
<gene>
    <name evidence="2" type="ORF">HQ603_13560</name>
</gene>
<evidence type="ECO:0000313" key="2">
    <source>
        <dbReference type="EMBL" id="MBY6367783.1"/>
    </source>
</evidence>
<dbReference type="PANTHER" id="PTHR43211">
    <property type="entry name" value="FUMARYLACETOACETATE HYDROLASE"/>
    <property type="match status" value="1"/>
</dbReference>
<dbReference type="Pfam" id="PF01557">
    <property type="entry name" value="FAA_hydrolase"/>
    <property type="match status" value="1"/>
</dbReference>
<organism evidence="2 3">
    <name type="scientific">Rhodococcoides corynebacterioides</name>
    <dbReference type="NCBI Taxonomy" id="53972"/>
    <lineage>
        <taxon>Bacteria</taxon>
        <taxon>Bacillati</taxon>
        <taxon>Actinomycetota</taxon>
        <taxon>Actinomycetes</taxon>
        <taxon>Mycobacteriales</taxon>
        <taxon>Nocardiaceae</taxon>
        <taxon>Rhodococcoides</taxon>
    </lineage>
</organism>
<feature type="domain" description="Fumarylacetoacetase-like C-terminal" evidence="1">
    <location>
        <begin position="123"/>
        <end position="313"/>
    </location>
</feature>
<evidence type="ECO:0000313" key="3">
    <source>
        <dbReference type="Proteomes" id="UP000825228"/>
    </source>
</evidence>
<name>A0ABS7P5V1_9NOCA</name>
<dbReference type="InterPro" id="IPR036663">
    <property type="entry name" value="Fumarylacetoacetase_C_sf"/>
</dbReference>
<reference evidence="2 3" key="1">
    <citation type="submission" date="2020-06" db="EMBL/GenBank/DDBJ databases">
        <title>Taxonomy, biology and ecology of Rhodococcus bacteria occurring in California pistachio and other woody hosts as revealed by genome sequence analyses.</title>
        <authorList>
            <person name="Gai Y."/>
            <person name="Riely B."/>
        </authorList>
    </citation>
    <scope>NUCLEOTIDE SEQUENCE [LARGE SCALE GENOMIC DNA]</scope>
    <source>
        <strain evidence="2 3">BP-281</strain>
    </source>
</reference>